<dbReference type="AlphaFoldDB" id="A0A1F6AH69"/>
<feature type="transmembrane region" description="Helical" evidence="1">
    <location>
        <begin position="135"/>
        <end position="155"/>
    </location>
</feature>
<dbReference type="Proteomes" id="UP000178759">
    <property type="component" value="Unassembled WGS sequence"/>
</dbReference>
<keyword evidence="1" id="KW-0472">Membrane</keyword>
<gene>
    <name evidence="2" type="ORF">A3A79_02785</name>
</gene>
<keyword evidence="1" id="KW-0812">Transmembrane</keyword>
<protein>
    <recommendedName>
        <fullName evidence="4">Yip1 domain-containing protein</fullName>
    </recommendedName>
</protein>
<name>A0A1F6AH69_9BACT</name>
<dbReference type="STRING" id="1798392.A3A79_02785"/>
<feature type="transmembrane region" description="Helical" evidence="1">
    <location>
        <begin position="41"/>
        <end position="60"/>
    </location>
</feature>
<keyword evidence="1" id="KW-1133">Transmembrane helix</keyword>
<evidence type="ECO:0000313" key="3">
    <source>
        <dbReference type="Proteomes" id="UP000178759"/>
    </source>
</evidence>
<feature type="transmembrane region" description="Helical" evidence="1">
    <location>
        <begin position="175"/>
        <end position="194"/>
    </location>
</feature>
<accession>A0A1F6AH69</accession>
<dbReference type="EMBL" id="MFJV01000001">
    <property type="protein sequence ID" value="OGG24098.1"/>
    <property type="molecule type" value="Genomic_DNA"/>
</dbReference>
<evidence type="ECO:0000256" key="1">
    <source>
        <dbReference type="SAM" id="Phobius"/>
    </source>
</evidence>
<evidence type="ECO:0000313" key="2">
    <source>
        <dbReference type="EMBL" id="OGG24098.1"/>
    </source>
</evidence>
<proteinExistence type="predicted"/>
<feature type="transmembrane region" description="Helical" evidence="1">
    <location>
        <begin position="104"/>
        <end position="128"/>
    </location>
</feature>
<organism evidence="2 3">
    <name type="scientific">Candidatus Gottesmanbacteria bacterium RIFCSPLOWO2_01_FULL_43_11b</name>
    <dbReference type="NCBI Taxonomy" id="1798392"/>
    <lineage>
        <taxon>Bacteria</taxon>
        <taxon>Candidatus Gottesmaniibacteriota</taxon>
    </lineage>
</organism>
<comment type="caution">
    <text evidence="2">The sequence shown here is derived from an EMBL/GenBank/DDBJ whole genome shotgun (WGS) entry which is preliminary data.</text>
</comment>
<evidence type="ECO:0008006" key="4">
    <source>
        <dbReference type="Google" id="ProtNLM"/>
    </source>
</evidence>
<sequence>MDIAGSLLVGGVSFGRNLVGIITRPYETYRRIVDRGNVWELIPIGLILAFYFSLSSLVKTAAFRPFLLTKQFILLSGGAASGFLLTVAILWGAAWLIGKKARVALAWAYTLIPTVFWFLTTSILSIILPPPRTQSAAGVSFSMLFLIFSVTLLWWKVTLAYLTLRFGLKLDLGRIFAVFAVCVPVWGLWSYFMYKWGIFKVPFL</sequence>
<feature type="transmembrane region" description="Helical" evidence="1">
    <location>
        <begin position="72"/>
        <end position="98"/>
    </location>
</feature>
<reference evidence="2 3" key="1">
    <citation type="journal article" date="2016" name="Nat. Commun.">
        <title>Thousands of microbial genomes shed light on interconnected biogeochemical processes in an aquifer system.</title>
        <authorList>
            <person name="Anantharaman K."/>
            <person name="Brown C.T."/>
            <person name="Hug L.A."/>
            <person name="Sharon I."/>
            <person name="Castelle C.J."/>
            <person name="Probst A.J."/>
            <person name="Thomas B.C."/>
            <person name="Singh A."/>
            <person name="Wilkins M.J."/>
            <person name="Karaoz U."/>
            <person name="Brodie E.L."/>
            <person name="Williams K.H."/>
            <person name="Hubbard S.S."/>
            <person name="Banfield J.F."/>
        </authorList>
    </citation>
    <scope>NUCLEOTIDE SEQUENCE [LARGE SCALE GENOMIC DNA]</scope>
</reference>